<dbReference type="GeneID" id="113492333"/>
<organism evidence="2 3">
    <name type="scientific">Trichoplusia ni</name>
    <name type="common">Cabbage looper</name>
    <dbReference type="NCBI Taxonomy" id="7111"/>
    <lineage>
        <taxon>Eukaryota</taxon>
        <taxon>Metazoa</taxon>
        <taxon>Ecdysozoa</taxon>
        <taxon>Arthropoda</taxon>
        <taxon>Hexapoda</taxon>
        <taxon>Insecta</taxon>
        <taxon>Pterygota</taxon>
        <taxon>Neoptera</taxon>
        <taxon>Endopterygota</taxon>
        <taxon>Lepidoptera</taxon>
        <taxon>Glossata</taxon>
        <taxon>Ditrysia</taxon>
        <taxon>Noctuoidea</taxon>
        <taxon>Noctuidae</taxon>
        <taxon>Plusiinae</taxon>
        <taxon>Trichoplusia</taxon>
    </lineage>
</organism>
<name>A0A7E5VBE1_TRINI</name>
<feature type="compositionally biased region" description="Polar residues" evidence="1">
    <location>
        <begin position="110"/>
        <end position="136"/>
    </location>
</feature>
<evidence type="ECO:0000256" key="1">
    <source>
        <dbReference type="SAM" id="MobiDB-lite"/>
    </source>
</evidence>
<protein>
    <submittedName>
        <fullName evidence="3">Uncharacterized protein LOC113492333 isoform X1</fullName>
    </submittedName>
</protein>
<dbReference type="InParanoid" id="A0A7E5VBE1"/>
<evidence type="ECO:0000313" key="2">
    <source>
        <dbReference type="Proteomes" id="UP000322000"/>
    </source>
</evidence>
<feature type="region of interest" description="Disordered" evidence="1">
    <location>
        <begin position="85"/>
        <end position="181"/>
    </location>
</feature>
<dbReference type="AlphaFoldDB" id="A0A7E5VBE1"/>
<dbReference type="KEGG" id="tnl:113492333"/>
<dbReference type="Proteomes" id="UP000322000">
    <property type="component" value="Chromosome 3"/>
</dbReference>
<dbReference type="OrthoDB" id="7451287at2759"/>
<keyword evidence="2" id="KW-1185">Reference proteome</keyword>
<dbReference type="RefSeq" id="XP_026725597.1">
    <property type="nucleotide sequence ID" value="XM_026869796.1"/>
</dbReference>
<proteinExistence type="predicted"/>
<evidence type="ECO:0000313" key="3">
    <source>
        <dbReference type="RefSeq" id="XP_026725597.1"/>
    </source>
</evidence>
<feature type="compositionally biased region" description="Basic residues" evidence="1">
    <location>
        <begin position="88"/>
        <end position="102"/>
    </location>
</feature>
<sequence>MTSCMYREKYEINFRNTNGKRKLRNTRILSRNSSMSAKTKNFIQKICYKKTASIDMTRYGFINDSKLHPVNLLLRPLKAQLERICGKPSRHASGRKNTPVKKVKLELPDSASSMRTSRQTFTPSSQSTPRSPNSAASSPGTRTPRRQPPRQSHQSRPPLRKITTPKPANPPHTYKKKRVTVVSATNKVKKNEVIVTRR</sequence>
<gene>
    <name evidence="3" type="primary">LOC113492333</name>
</gene>
<reference evidence="3" key="1">
    <citation type="submission" date="2025-08" db="UniProtKB">
        <authorList>
            <consortium name="RefSeq"/>
        </authorList>
    </citation>
    <scope>IDENTIFICATION</scope>
</reference>
<accession>A0A7E5VBE1</accession>